<dbReference type="InterPro" id="IPR034829">
    <property type="entry name" value="DnaD-like_sf"/>
</dbReference>
<sequence>MAYIKYKVAKQPFVHVPYWFISDYMPKALSGYTKVYLYLLAIFSDTSAPPLSLEEVSNHLDMLYSEVLQALKYWNDQGVICFSELSLDEFDLEFYFEKPKAKEDSPALPISKTIIRQTRPEYRTEEINLYLEDSPAVLKLFKVAEEYLGRLLTITDQKILFSLYDWLHMPFDLIEFLIEHCASNNHRAIHYIEKVAISWVDEGITTVVAAKEKVAMDKRYFKILNSLGASKSTLTSAERNCMNKWFDTYHFNMDVILEACKRTVMQTNKPSLNYADSILTSWYTDKVKSLEDIKALDKAHESKKALNTPTSSITPISNKVSQFNNMYSHDWDFDELEKLQREHITRKLNGGN</sequence>
<name>F2JS10_CELLD</name>
<dbReference type="PANTHER" id="PTHR37293">
    <property type="entry name" value="PHAGE REPLICATION PROTEIN-RELATED"/>
    <property type="match status" value="1"/>
</dbReference>
<dbReference type="AlphaFoldDB" id="F2JS10"/>
<dbReference type="RefSeq" id="WP_013656123.1">
    <property type="nucleotide sequence ID" value="NC_015275.1"/>
</dbReference>
<dbReference type="Pfam" id="PF07261">
    <property type="entry name" value="DnaB_2"/>
    <property type="match status" value="2"/>
</dbReference>
<dbReference type="PIRSF" id="PIRSF033722">
    <property type="entry name" value="DnaD_CA_C3587_prd"/>
    <property type="match status" value="1"/>
</dbReference>
<evidence type="ECO:0000313" key="3">
    <source>
        <dbReference type="EMBL" id="ADZ82824.1"/>
    </source>
</evidence>
<reference evidence="3 4" key="1">
    <citation type="journal article" date="2011" name="J. Bacteriol.">
        <title>Complete genome sequence of the cellulose-degrading bacterium Cellulosilyticum lentocellum.</title>
        <authorList>
            <consortium name="US DOE Joint Genome Institute"/>
            <person name="Miller D.A."/>
            <person name="Suen G."/>
            <person name="Bruce D."/>
            <person name="Copeland A."/>
            <person name="Cheng J.F."/>
            <person name="Detter C."/>
            <person name="Goodwin L.A."/>
            <person name="Han C.S."/>
            <person name="Hauser L.J."/>
            <person name="Land M.L."/>
            <person name="Lapidus A."/>
            <person name="Lucas S."/>
            <person name="Meincke L."/>
            <person name="Pitluck S."/>
            <person name="Tapia R."/>
            <person name="Teshima H."/>
            <person name="Woyke T."/>
            <person name="Fox B.G."/>
            <person name="Angert E.R."/>
            <person name="Currie C.R."/>
        </authorList>
    </citation>
    <scope>NUCLEOTIDE SEQUENCE [LARGE SCALE GENOMIC DNA]</scope>
    <source>
        <strain evidence="4">ATCC 49066 / DSM 5427 / NCIMB 11756 / RHM5</strain>
    </source>
</reference>
<feature type="domain" description="DnaB/C C-terminal" evidence="2">
    <location>
        <begin position="233"/>
        <end position="295"/>
    </location>
</feature>
<dbReference type="HOGENOM" id="CLU_050990_1_0_9"/>
<dbReference type="InterPro" id="IPR006343">
    <property type="entry name" value="DnaB/C_C"/>
</dbReference>
<dbReference type="Proteomes" id="UP000008467">
    <property type="component" value="Chromosome"/>
</dbReference>
<dbReference type="InterPro" id="IPR053162">
    <property type="entry name" value="DnaD"/>
</dbReference>
<dbReference type="EMBL" id="CP002582">
    <property type="protein sequence ID" value="ADZ82824.1"/>
    <property type="molecule type" value="Genomic_DNA"/>
</dbReference>
<organism evidence="3 4">
    <name type="scientific">Cellulosilyticum lentocellum (strain ATCC 49066 / DSM 5427 / NCIMB 11756 / RHM5)</name>
    <name type="common">Clostridium lentocellum</name>
    <dbReference type="NCBI Taxonomy" id="642492"/>
    <lineage>
        <taxon>Bacteria</taxon>
        <taxon>Bacillati</taxon>
        <taxon>Bacillota</taxon>
        <taxon>Clostridia</taxon>
        <taxon>Lachnospirales</taxon>
        <taxon>Cellulosilyticaceae</taxon>
        <taxon>Cellulosilyticum</taxon>
    </lineage>
</organism>
<gene>
    <name evidence="3" type="ordered locus">Clole_1094</name>
</gene>
<dbReference type="SUPFAM" id="SSF158499">
    <property type="entry name" value="DnaD domain-like"/>
    <property type="match status" value="2"/>
</dbReference>
<dbReference type="PANTHER" id="PTHR37293:SF5">
    <property type="entry name" value="DNA REPLICATION PROTEIN"/>
    <property type="match status" value="1"/>
</dbReference>
<accession>F2JS10</accession>
<dbReference type="NCBIfam" id="TIGR01446">
    <property type="entry name" value="DnaD_dom"/>
    <property type="match status" value="2"/>
</dbReference>
<dbReference type="STRING" id="642492.Clole_1094"/>
<dbReference type="Gene3D" id="1.10.10.630">
    <property type="entry name" value="DnaD domain-like"/>
    <property type="match status" value="2"/>
</dbReference>
<dbReference type="InterPro" id="IPR017019">
    <property type="entry name" value="DNA_replication_prd_bac"/>
</dbReference>
<feature type="domain" description="DnaB/C C-terminal" evidence="2">
    <location>
        <begin position="141"/>
        <end position="213"/>
    </location>
</feature>
<comment type="similarity">
    <text evidence="1">Belongs to the DnaB/DnaD family.</text>
</comment>
<dbReference type="KEGG" id="cle:Clole_1094"/>
<protein>
    <submittedName>
        <fullName evidence="3">Primosome, DnaD subunit</fullName>
    </submittedName>
</protein>
<keyword evidence="4" id="KW-1185">Reference proteome</keyword>
<evidence type="ECO:0000259" key="2">
    <source>
        <dbReference type="Pfam" id="PF07261"/>
    </source>
</evidence>
<evidence type="ECO:0000313" key="4">
    <source>
        <dbReference type="Proteomes" id="UP000008467"/>
    </source>
</evidence>
<proteinExistence type="inferred from homology"/>
<dbReference type="eggNOG" id="COG3935">
    <property type="taxonomic scope" value="Bacteria"/>
</dbReference>
<evidence type="ECO:0000256" key="1">
    <source>
        <dbReference type="ARBA" id="ARBA00093462"/>
    </source>
</evidence>